<evidence type="ECO:0000256" key="1">
    <source>
        <dbReference type="ARBA" id="ARBA00022737"/>
    </source>
</evidence>
<dbReference type="PANTHER" id="PTHR24198">
    <property type="entry name" value="ANKYRIN REPEAT AND PROTEIN KINASE DOMAIN-CONTAINING PROTEIN"/>
    <property type="match status" value="1"/>
</dbReference>
<dbReference type="VEuPathDB" id="TriTrypDB:TvY486_0907600"/>
<dbReference type="Pfam" id="PF00023">
    <property type="entry name" value="Ank"/>
    <property type="match status" value="1"/>
</dbReference>
<dbReference type="SUPFAM" id="SSF48403">
    <property type="entry name" value="Ankyrin repeat"/>
    <property type="match status" value="4"/>
</dbReference>
<evidence type="ECO:0000256" key="2">
    <source>
        <dbReference type="ARBA" id="ARBA00023043"/>
    </source>
</evidence>
<organism evidence="4">
    <name type="scientific">Trypanosoma vivax (strain Y486)</name>
    <dbReference type="NCBI Taxonomy" id="1055687"/>
    <lineage>
        <taxon>Eukaryota</taxon>
        <taxon>Discoba</taxon>
        <taxon>Euglenozoa</taxon>
        <taxon>Kinetoplastea</taxon>
        <taxon>Metakinetoplastina</taxon>
        <taxon>Trypanosomatida</taxon>
        <taxon>Trypanosomatidae</taxon>
        <taxon>Trypanosoma</taxon>
        <taxon>Duttonella</taxon>
    </lineage>
</organism>
<feature type="repeat" description="ANK" evidence="3">
    <location>
        <begin position="241"/>
        <end position="273"/>
    </location>
</feature>
<evidence type="ECO:0000256" key="3">
    <source>
        <dbReference type="PROSITE-ProRule" id="PRU00023"/>
    </source>
</evidence>
<keyword evidence="1" id="KW-0677">Repeat</keyword>
<dbReference type="PROSITE" id="PS50297">
    <property type="entry name" value="ANK_REP_REGION"/>
    <property type="match status" value="3"/>
</dbReference>
<gene>
    <name evidence="4" type="ORF">TVY486_0907600</name>
</gene>
<dbReference type="Gene3D" id="1.25.40.20">
    <property type="entry name" value="Ankyrin repeat-containing domain"/>
    <property type="match status" value="6"/>
</dbReference>
<feature type="repeat" description="ANK" evidence="3">
    <location>
        <begin position="1664"/>
        <end position="1696"/>
    </location>
</feature>
<keyword evidence="2 3" id="KW-0040">ANK repeat</keyword>
<feature type="repeat" description="ANK" evidence="3">
    <location>
        <begin position="673"/>
        <end position="705"/>
    </location>
</feature>
<dbReference type="InterPro" id="IPR002110">
    <property type="entry name" value="Ankyrin_rpt"/>
</dbReference>
<dbReference type="PROSITE" id="PS50088">
    <property type="entry name" value="ANK_REPEAT"/>
    <property type="match status" value="5"/>
</dbReference>
<dbReference type="InterPro" id="IPR036770">
    <property type="entry name" value="Ankyrin_rpt-contain_sf"/>
</dbReference>
<feature type="repeat" description="ANK" evidence="3">
    <location>
        <begin position="640"/>
        <end position="672"/>
    </location>
</feature>
<dbReference type="EMBL" id="HE573025">
    <property type="protein sequence ID" value="CCC50939.1"/>
    <property type="molecule type" value="Genomic_DNA"/>
</dbReference>
<evidence type="ECO:0000313" key="4">
    <source>
        <dbReference type="EMBL" id="CCC50939.1"/>
    </source>
</evidence>
<dbReference type="SMART" id="SM00248">
    <property type="entry name" value="ANK"/>
    <property type="match status" value="20"/>
</dbReference>
<feature type="repeat" description="ANK" evidence="3">
    <location>
        <begin position="476"/>
        <end position="509"/>
    </location>
</feature>
<sequence length="2929" mass="321677">MRSQKEKPTPANAPILCQIRTPCMTCSRLVGTLQTSLNSTLSDVRRILAALASGNPDSSLIAGLREAPVNVTPEEVQRMLSYPLHPFDLGADFSFLIPGSGKFLRQSCESELRLVDVFQCLPHVRDAHYLAAWGMEPPAPLVKVPVKSNDVLPLRCMSAVLFVSYRKAKKLMKAGRHIPGDDFDDLQEFFGLNGHFVHLCRNMSDCFGRTMLHDCVYHGRREGVAHLLSLPFVSVNDSDVQGRTPLHIAVRSGDEAIVSLLLASKADVLLSDVSGNTALHIALCRRNDRLVHLLCRALRMKGVDVAHLGRHRNKLGLSPLDIFGRYWPTFHQLCEAGDVSSVKSLYKHYLFDRQSVYARDGMLQQTAVHLAAAGGHVKMLKLLFEQFMPTQGKGIQLLNGRLQTPLHVAVEGGHFAAVKLLHKLHPEWLSLQDINGITPLLAALRLKQRQKAEAIAVYFLRSSPRGAIAPDQHDNTGTTALHLLCERGLVSAANCLIVDHGADVNVETTVVMGGDNYLQKTKTVLGLQKYLERRLSLARVVESKPGVTPLLSVLRGRRSSLCMIEMLLSHGAAKRVDEVVELLSFLILGEHYDLADRVVESGVADSIQNNELLCRLCQLKHSVGIRWCVERRLYRPSSPAGGSPLIVSASVGDANAVQFLLGHGAEVNTVDEQDRTPLLVAIVGGHDAVVENIVRSGAHLVSPDGKWSALRTAAELGAEPIVRALLGLSSLPPSEVQRSLVHALQNIRGKEQARRLQVCLHLARALDFNLSDGMHPTDLLHLAASRFLFEVVEILIEKLLALPHSVMHDILRDPPDPPSHAFVVIEPSTVPIRHHKAGIPPQRSLCPPPKPFRRRRVGRREQNLLHHRRQMRDVFSYCAGAGQSVLVKSLLFDVGLRPWKGADHRGWNAADYAVAGRKHDIVRMFLVVGVLPLRSHNVLGLNSLGLDGRLVAGCSPMDNVTVPLSSILCKLARAQETFLIRRVLLDVCQCYGVEDLSDAGTWLNEVIQSCVHNSQIKLLRLLITEFRVTLVRHLPVTTNSILVAVANRDVEMVELLVAHGISIEHAGTIPPVRDCISLALHEGRKVTPLWLAARLGDTILMRSLLQRLSALCPEVCVDTEECCGDILKAIVSAAPRRLTSEKDAAVALIVAVLKRAGHPYSSCCLVSKILSTPFKVNPVDHALTRGCSEGALLLIALGLCGEGLTVKGCNHEVFHAVRLCLSRRSSVWSRYTVLHAAVELGYYTIAEKLVRETLTIYGPSATVFSHSCERSDAPALESLIAFYLSKKHRCALHLSGVPAASLLDVRDMAYIIWSKSTVGIEEDFRETIRRSVMSGYMDRVLDLLSDQLPVDFVALLIAQYERSFFFQRRTFAITVLTPMACAVVAGRFSWVKLMASCGVSASSGKSVIAKRRDARLPSWAMLSVSPRSMNLSRASLVDTRGQAHGKLGAATSLMGYTHERCLVSPLLASTAVLMECLKSADHESIEQQKQITKFLLDHGGCSRRGEANLLAIAVSGFRQWDLLEAIVAAAGRLQDDTMGPYFFTTITEAEVPPILRQSVGSARHVLHRVARYAPKEIFLTVMNHSSVVDIERSYDARGKSVVYHALHHPSLFALDILLSSNVSMSGRCCKKTKRTPLMVACRLGRLPLVERVMNKEVLNLTDGRGNSALLLASAMGHLNVVEYLLSNGSDVSVVNLQGMTAPMVAAFAGHDHVAVPLVEHFSTAGDLFTPQTTVLHCAAVGNAWNVVASVAIHTQKADPAVKDASGYTAIELARYFGNAHVLRALLAITAQRGCAALLHDAAESRALTRRCHRRAPVYGWLRGVMQMGVSLTEGLKQRSSTSSAALPGEMAYGITSSFRSRNMSLLSWCVRNNNVVGVCVLGDMGVRDDCGALYEAAKRGNVEIARLLLRMEMSNPNVPNRSGWLPFEIAAMNRHKSCASILLAHSKVDVSRLQTKPRGFSQNVLQCIVSVAPSEFFVEVLEALRRGSGDAWASVADKLLEVLGEPDETGMTLLESVVGMNDAAGLLCITERLQLLIKEAKLDPNAPGLLRITPAHLYSISPAVRALLYDAFSLEEVSSCGGMQVGPVDRLTFADVRLIGINALRRDTFCAGKVAEGFTLEREKTVVSTFLAGLPFKITYKLDKVATRTPFEHVQLLQWLGSSLVLSNYDNCLGRDALDVVELDVVSHPSEEFVEFSARHLRHSVCVSGGYLCVPNLENALGLKIRREAQQMREVVERQCCLLTELMRKLPHTALAKGQVRVDWCGVAAAAAVRRVTENGLPRVRSFLEGKLRDCLLGVHTTDILTVLGVSEHLVKGVNIVFQYTKGPVHGQDTRAGSSELNTDGMDCIILFNEDAMEDVDLALHSTVYRTILANVNMVGVSFARDILVASVLRHVGEQMNGAALDFKLEAENSGLHEMPLHLLKEMLKATVEAVVSLIAIDSAEVHVLHSSSIVSKSLASTMRRISLLFSTKRSPLAKYSHGELLLCFNKQSAPSQSDIYNCLREGAVAFEIDKLKRTLLSLLAAASNQLNMCLPSVPLVMDSPSIMHQGDSEFLLSTLSVLCHEHGSLVLEPLIKGVTVGWDRELGDIVRQHVRQVKLMLEFNGNASCELHDSGNFVYRCPLHCVERGLHGTFSWHLLSSQQIASLLLVQLFAVNPDVGKHVNTSKPMACWTQVHGCCTRLVDAGSTSCSVTIAPRSMLNLPATQCKAGALTFVGEWHSVEVCESTKQVVSFTAPKRAGYYYQHVLMDGQPLFNSPLLVRVRPLAVHLPNTKNLSRFNAVVVGKPFHLTLLLRDKYGNRVEDPAVVHVERGGTDVARVTASWRPRVDTIVVEAVVVEVCPQCELHVSLSTGDGQSFVFKFEVACVEKREYDLVRHLRAGLVQGNEQERLKAREYARLFFRQAIRNAEHDRLECSMQYNGHLLKYVFP</sequence>
<dbReference type="PANTHER" id="PTHR24198:SF165">
    <property type="entry name" value="ANKYRIN REPEAT-CONTAINING PROTEIN-RELATED"/>
    <property type="match status" value="1"/>
</dbReference>
<dbReference type="Pfam" id="PF12796">
    <property type="entry name" value="Ank_2"/>
    <property type="match status" value="5"/>
</dbReference>
<accession>G0U3T0</accession>
<reference evidence="4" key="1">
    <citation type="journal article" date="2012" name="Proc. Natl. Acad. Sci. U.S.A.">
        <title>Antigenic diversity is generated by distinct evolutionary mechanisms in African trypanosome species.</title>
        <authorList>
            <person name="Jackson A.P."/>
            <person name="Berry A."/>
            <person name="Aslett M."/>
            <person name="Allison H.C."/>
            <person name="Burton P."/>
            <person name="Vavrova-Anderson J."/>
            <person name="Brown R."/>
            <person name="Browne H."/>
            <person name="Corton N."/>
            <person name="Hauser H."/>
            <person name="Gamble J."/>
            <person name="Gilderthorp R."/>
            <person name="Marcello L."/>
            <person name="McQuillan J."/>
            <person name="Otto T.D."/>
            <person name="Quail M.A."/>
            <person name="Sanders M.J."/>
            <person name="van Tonder A."/>
            <person name="Ginger M.L."/>
            <person name="Field M.C."/>
            <person name="Barry J.D."/>
            <person name="Hertz-Fowler C."/>
            <person name="Berriman M."/>
        </authorList>
    </citation>
    <scope>NUCLEOTIDE SEQUENCE</scope>
    <source>
        <strain evidence="4">Y486</strain>
    </source>
</reference>
<dbReference type="PRINTS" id="PR01415">
    <property type="entry name" value="ANKYRIN"/>
</dbReference>
<name>G0U3T0_TRYVY</name>
<protein>
    <submittedName>
        <fullName evidence="4">Putative ankyrin-repeat protein</fullName>
    </submittedName>
</protein>
<proteinExistence type="predicted"/>